<reference evidence="2" key="1">
    <citation type="journal article" date="2019" name="Int. J. Syst. Evol. Microbiol.">
        <title>The Global Catalogue of Microorganisms (GCM) 10K type strain sequencing project: providing services to taxonomists for standard genome sequencing and annotation.</title>
        <authorList>
            <consortium name="The Broad Institute Genomics Platform"/>
            <consortium name="The Broad Institute Genome Sequencing Center for Infectious Disease"/>
            <person name="Wu L."/>
            <person name="Ma J."/>
        </authorList>
    </citation>
    <scope>NUCLEOTIDE SEQUENCE [LARGE SCALE GENOMIC DNA]</scope>
    <source>
        <strain evidence="2">CCUG 62974</strain>
    </source>
</reference>
<protein>
    <submittedName>
        <fullName evidence="1">Uncharacterized protein</fullName>
    </submittedName>
</protein>
<comment type="caution">
    <text evidence="1">The sequence shown here is derived from an EMBL/GenBank/DDBJ whole genome shotgun (WGS) entry which is preliminary data.</text>
</comment>
<keyword evidence="2" id="KW-1185">Reference proteome</keyword>
<evidence type="ECO:0000313" key="1">
    <source>
        <dbReference type="EMBL" id="MFD0889709.1"/>
    </source>
</evidence>
<feature type="non-terminal residue" evidence="1">
    <location>
        <position position="66"/>
    </location>
</feature>
<proteinExistence type="predicted"/>
<dbReference type="EMBL" id="JBHTHX010001985">
    <property type="protein sequence ID" value="MFD0889709.1"/>
    <property type="molecule type" value="Genomic_DNA"/>
</dbReference>
<accession>A0ABW3E2R8</accession>
<evidence type="ECO:0000313" key="2">
    <source>
        <dbReference type="Proteomes" id="UP001597024"/>
    </source>
</evidence>
<name>A0ABW3E2R8_9ACTN</name>
<sequence length="66" mass="6917">MGVETLHLGTVEDALAPERSFRAGEHHAVIPISSLTSHEAFDSGGAVGPVPVSRLLDQAARRAQTV</sequence>
<dbReference type="Proteomes" id="UP001597024">
    <property type="component" value="Unassembled WGS sequence"/>
</dbReference>
<organism evidence="1 2">
    <name type="scientific">Streptosporangium algeriense</name>
    <dbReference type="NCBI Taxonomy" id="1682748"/>
    <lineage>
        <taxon>Bacteria</taxon>
        <taxon>Bacillati</taxon>
        <taxon>Actinomycetota</taxon>
        <taxon>Actinomycetes</taxon>
        <taxon>Streptosporangiales</taxon>
        <taxon>Streptosporangiaceae</taxon>
        <taxon>Streptosporangium</taxon>
    </lineage>
</organism>
<gene>
    <name evidence="1" type="ORF">ACFQ08_34660</name>
</gene>